<feature type="region of interest" description="Disordered" evidence="14">
    <location>
        <begin position="377"/>
        <end position="444"/>
    </location>
</feature>
<sequence>MPKKKAGKKGAKIIDGVATNEMTREQLMGHVKRMQMELNREREERNFFMLEREKLYALWNITLEQLAAAKTETRLADVRMDDNERSREGEMHVYKQKLRFLMTEQSRRVAEVRLHNLQQMKSFQESTSSIQNSMRQTIERKNQEISKGQTSIYTMMRQLQLENAEHASKLRSDFCAELRRIDSTFVRMMYEREKAQEIQEAAEIQRTQQEKSEHISQLMNLHQTQLKDMKDYFNEITANNFAVISALQEELARLREKEQELTLEVTKGRKEVRKLEETVLKGKEEAEQRLRDDRKSAQEIKRQLDLCTKRLKYNDKYAHGLEISNEALFQKVELVQRERDVLKGSFTKSIVDMQKKSNMHKLILEMKLNSMSKLRNYRKTSTGDQEKLKRNLQFQSSLRGSISSEGDSSRGSAAEEPYVSDNDDQDDDGNLRSGVDSGGTSAQD</sequence>
<dbReference type="STRING" id="158441.A0A226E721"/>
<evidence type="ECO:0000256" key="14">
    <source>
        <dbReference type="SAM" id="MobiDB-lite"/>
    </source>
</evidence>
<dbReference type="InterPro" id="IPR025593">
    <property type="entry name" value="GAS8_dom"/>
</dbReference>
<proteinExistence type="inferred from homology"/>
<comment type="similarity">
    <text evidence="3">Belongs to the DRC4 family.</text>
</comment>
<evidence type="ECO:0000256" key="7">
    <source>
        <dbReference type="ARBA" id="ARBA00022846"/>
    </source>
</evidence>
<keyword evidence="8 13" id="KW-0175">Coiled coil</keyword>
<keyword evidence="5" id="KW-0963">Cytoplasm</keyword>
<dbReference type="OMA" id="MELTNHY"/>
<feature type="coiled-coil region" evidence="13">
    <location>
        <begin position="244"/>
        <end position="303"/>
    </location>
</feature>
<keyword evidence="6" id="KW-0493">Microtubule</keyword>
<dbReference type="GO" id="GO:0031267">
    <property type="term" value="F:small GTPase binding"/>
    <property type="evidence" value="ECO:0007669"/>
    <property type="project" value="InterPro"/>
</dbReference>
<dbReference type="Proteomes" id="UP000198287">
    <property type="component" value="Unassembled WGS sequence"/>
</dbReference>
<organism evidence="16 17">
    <name type="scientific">Folsomia candida</name>
    <name type="common">Springtail</name>
    <dbReference type="NCBI Taxonomy" id="158441"/>
    <lineage>
        <taxon>Eukaryota</taxon>
        <taxon>Metazoa</taxon>
        <taxon>Ecdysozoa</taxon>
        <taxon>Arthropoda</taxon>
        <taxon>Hexapoda</taxon>
        <taxon>Collembola</taxon>
        <taxon>Entomobryomorpha</taxon>
        <taxon>Isotomoidea</taxon>
        <taxon>Isotomidae</taxon>
        <taxon>Proisotominae</taxon>
        <taxon>Folsomia</taxon>
    </lineage>
</organism>
<evidence type="ECO:0000256" key="6">
    <source>
        <dbReference type="ARBA" id="ARBA00022701"/>
    </source>
</evidence>
<comment type="subcellular location">
    <subcellularLocation>
        <location evidence="1">Cell projection</location>
        <location evidence="1">Cilium</location>
        <location evidence="1">Flagellum</location>
    </subcellularLocation>
    <subcellularLocation>
        <location evidence="2">Cytoplasm</location>
        <location evidence="2">Cytoskeleton</location>
    </subcellularLocation>
</comment>
<evidence type="ECO:0000256" key="2">
    <source>
        <dbReference type="ARBA" id="ARBA00004245"/>
    </source>
</evidence>
<evidence type="ECO:0000256" key="8">
    <source>
        <dbReference type="ARBA" id="ARBA00023054"/>
    </source>
</evidence>
<dbReference type="AlphaFoldDB" id="A0A226E721"/>
<keyword evidence="9" id="KW-0969">Cilium</keyword>
<keyword evidence="7" id="KW-0282">Flagellum</keyword>
<dbReference type="EMBL" id="LNIX01000006">
    <property type="protein sequence ID" value="OXA53148.1"/>
    <property type="molecule type" value="Genomic_DNA"/>
</dbReference>
<evidence type="ECO:0000313" key="16">
    <source>
        <dbReference type="EMBL" id="OXA53148.1"/>
    </source>
</evidence>
<evidence type="ECO:0000256" key="5">
    <source>
        <dbReference type="ARBA" id="ARBA00022490"/>
    </source>
</evidence>
<evidence type="ECO:0000259" key="15">
    <source>
        <dbReference type="Pfam" id="PF13851"/>
    </source>
</evidence>
<evidence type="ECO:0000256" key="10">
    <source>
        <dbReference type="ARBA" id="ARBA00023212"/>
    </source>
</evidence>
<evidence type="ECO:0000256" key="3">
    <source>
        <dbReference type="ARBA" id="ARBA00009859"/>
    </source>
</evidence>
<dbReference type="PANTHER" id="PTHR31543">
    <property type="entry name" value="DYNEIN REGULATORY COMPLEX SUBUNIT 4"/>
    <property type="match status" value="1"/>
</dbReference>
<dbReference type="OrthoDB" id="767661at2759"/>
<dbReference type="GO" id="GO:0031514">
    <property type="term" value="C:motile cilium"/>
    <property type="evidence" value="ECO:0007669"/>
    <property type="project" value="UniProtKB-SubCell"/>
</dbReference>
<protein>
    <recommendedName>
        <fullName evidence="4">Dynein regulatory complex subunit 4</fullName>
    </recommendedName>
    <alternativeName>
        <fullName evidence="12">Growth arrest-specific protein 8</fullName>
    </alternativeName>
</protein>
<evidence type="ECO:0000256" key="11">
    <source>
        <dbReference type="ARBA" id="ARBA00023273"/>
    </source>
</evidence>
<comment type="caution">
    <text evidence="16">The sequence shown here is derived from an EMBL/GenBank/DDBJ whole genome shotgun (WGS) entry which is preliminary data.</text>
</comment>
<dbReference type="InterPro" id="IPR039308">
    <property type="entry name" value="GAS8"/>
</dbReference>
<name>A0A226E721_FOLCA</name>
<gene>
    <name evidence="16" type="ORF">Fcan01_12177</name>
</gene>
<dbReference type="GO" id="GO:0008017">
    <property type="term" value="F:microtubule binding"/>
    <property type="evidence" value="ECO:0007669"/>
    <property type="project" value="InterPro"/>
</dbReference>
<keyword evidence="11" id="KW-0966">Cell projection</keyword>
<evidence type="ECO:0000256" key="13">
    <source>
        <dbReference type="SAM" id="Coils"/>
    </source>
</evidence>
<dbReference type="GO" id="GO:0005794">
    <property type="term" value="C:Golgi apparatus"/>
    <property type="evidence" value="ECO:0007669"/>
    <property type="project" value="TreeGrafter"/>
</dbReference>
<dbReference type="GO" id="GO:0005874">
    <property type="term" value="C:microtubule"/>
    <property type="evidence" value="ECO:0007669"/>
    <property type="project" value="UniProtKB-KW"/>
</dbReference>
<keyword evidence="17" id="KW-1185">Reference proteome</keyword>
<reference evidence="16 17" key="1">
    <citation type="submission" date="2015-12" db="EMBL/GenBank/DDBJ databases">
        <title>The genome of Folsomia candida.</title>
        <authorList>
            <person name="Faddeeva A."/>
            <person name="Derks M.F."/>
            <person name="Anvar Y."/>
            <person name="Smit S."/>
            <person name="Van Straalen N."/>
            <person name="Roelofs D."/>
        </authorList>
    </citation>
    <scope>NUCLEOTIDE SEQUENCE [LARGE SCALE GENOMIC DNA]</scope>
    <source>
        <strain evidence="16 17">VU population</strain>
        <tissue evidence="16">Whole body</tissue>
    </source>
</reference>
<dbReference type="Pfam" id="PF13851">
    <property type="entry name" value="GAS"/>
    <property type="match status" value="1"/>
</dbReference>
<evidence type="ECO:0000256" key="12">
    <source>
        <dbReference type="ARBA" id="ARBA00031568"/>
    </source>
</evidence>
<evidence type="ECO:0000256" key="1">
    <source>
        <dbReference type="ARBA" id="ARBA00004230"/>
    </source>
</evidence>
<accession>A0A226E721</accession>
<evidence type="ECO:0000256" key="4">
    <source>
        <dbReference type="ARBA" id="ARBA00021301"/>
    </source>
</evidence>
<dbReference type="PANTHER" id="PTHR31543:SF0">
    <property type="entry name" value="DYNEIN REGULATORY COMPLEX SUBUNIT 4"/>
    <property type="match status" value="1"/>
</dbReference>
<feature type="compositionally biased region" description="Low complexity" evidence="14">
    <location>
        <begin position="396"/>
        <end position="416"/>
    </location>
</feature>
<feature type="domain" description="Growth arrest-specific protein 8" evidence="15">
    <location>
        <begin position="217"/>
        <end position="373"/>
    </location>
</feature>
<keyword evidence="10" id="KW-0206">Cytoskeleton</keyword>
<evidence type="ECO:0000256" key="9">
    <source>
        <dbReference type="ARBA" id="ARBA00023069"/>
    </source>
</evidence>
<dbReference type="GO" id="GO:0048870">
    <property type="term" value="P:cell motility"/>
    <property type="evidence" value="ECO:0007669"/>
    <property type="project" value="InterPro"/>
</dbReference>
<evidence type="ECO:0000313" key="17">
    <source>
        <dbReference type="Proteomes" id="UP000198287"/>
    </source>
</evidence>